<dbReference type="Pfam" id="PF01012">
    <property type="entry name" value="ETF"/>
    <property type="match status" value="1"/>
</dbReference>
<keyword evidence="5" id="KW-0249">Electron transport</keyword>
<dbReference type="PANTHER" id="PTHR21294:SF8">
    <property type="entry name" value="ELECTRON TRANSFER FLAVOPROTEIN SUBUNIT BETA"/>
    <property type="match status" value="1"/>
</dbReference>
<feature type="domain" description="Electron transfer flavoprotein alpha/beta-subunit N-terminal" evidence="9">
    <location>
        <begin position="23"/>
        <end position="211"/>
    </location>
</feature>
<dbReference type="RefSeq" id="WP_011213348.1">
    <property type="nucleotide sequence ID" value="NZ_CP021267.1"/>
</dbReference>
<dbReference type="InterPro" id="IPR014730">
    <property type="entry name" value="ETF_a/b_N"/>
</dbReference>
<comment type="similarity">
    <text evidence="1">Belongs to the ETF beta-subunit/FixA family.</text>
</comment>
<dbReference type="InterPro" id="IPR012255">
    <property type="entry name" value="ETF_b"/>
</dbReference>
<evidence type="ECO:0000256" key="7">
    <source>
        <dbReference type="ARBA" id="ARBA00042002"/>
    </source>
</evidence>
<dbReference type="InterPro" id="IPR000049">
    <property type="entry name" value="ET-Flavoprotein_bsu_CS"/>
</dbReference>
<dbReference type="Gene3D" id="3.40.50.620">
    <property type="entry name" value="HUPs"/>
    <property type="match status" value="1"/>
</dbReference>
<dbReference type="GO" id="GO:0009055">
    <property type="term" value="F:electron transfer activity"/>
    <property type="evidence" value="ECO:0007669"/>
    <property type="project" value="InterPro"/>
</dbReference>
<dbReference type="SMART" id="SM00893">
    <property type="entry name" value="ETF"/>
    <property type="match status" value="1"/>
</dbReference>
<comment type="cofactor">
    <cofactor evidence="8">
        <name>AMP</name>
        <dbReference type="ChEBI" id="CHEBI:456215"/>
    </cofactor>
</comment>
<reference evidence="10 11" key="1">
    <citation type="submission" date="2018-08" db="EMBL/GenBank/DDBJ databases">
        <title>Genome Sequences of Legionella pneumophila subsp. pneumophila Isolates, Recovered from a Drinking Water System in a Large Builging.</title>
        <authorList>
            <person name="Gomez-Alvarez V."/>
            <person name="Boczek L."/>
            <person name="King D."/>
            <person name="Pemberton A."/>
            <person name="Pfaller S."/>
            <person name="Rodgers M."/>
            <person name="Santodomingo J."/>
            <person name="Revetta R."/>
        </authorList>
    </citation>
    <scope>NUCLEOTIDE SEQUENCE [LARGE SCALE GENOMIC DNA]</scope>
    <source>
        <strain evidence="10 11">L01C.1</strain>
    </source>
</reference>
<dbReference type="InterPro" id="IPR033948">
    <property type="entry name" value="ETF_beta_N"/>
</dbReference>
<proteinExistence type="inferred from homology"/>
<dbReference type="CDD" id="cd01714">
    <property type="entry name" value="ETF_beta"/>
    <property type="match status" value="1"/>
</dbReference>
<evidence type="ECO:0000259" key="9">
    <source>
        <dbReference type="SMART" id="SM00893"/>
    </source>
</evidence>
<evidence type="ECO:0000256" key="5">
    <source>
        <dbReference type="ARBA" id="ARBA00022982"/>
    </source>
</evidence>
<dbReference type="PROSITE" id="PS01065">
    <property type="entry name" value="ETF_BETA"/>
    <property type="match status" value="1"/>
</dbReference>
<evidence type="ECO:0000256" key="8">
    <source>
        <dbReference type="ARBA" id="ARBA00049933"/>
    </source>
</evidence>
<dbReference type="PIRSF" id="PIRSF000090">
    <property type="entry name" value="Beta-ETF"/>
    <property type="match status" value="1"/>
</dbReference>
<dbReference type="PANTHER" id="PTHR21294">
    <property type="entry name" value="ELECTRON TRANSFER FLAVOPROTEIN BETA-SUBUNIT"/>
    <property type="match status" value="1"/>
</dbReference>
<dbReference type="AlphaFoldDB" id="A0A3A6UQP8"/>
<comment type="caution">
    <text evidence="10">The sequence shown here is derived from an EMBL/GenBank/DDBJ whole genome shotgun (WGS) entry which is preliminary data.</text>
</comment>
<evidence type="ECO:0000313" key="10">
    <source>
        <dbReference type="EMBL" id="RJY29861.1"/>
    </source>
</evidence>
<accession>A0A3A6UQP8</accession>
<dbReference type="EMBL" id="QWDR01000002">
    <property type="protein sequence ID" value="RJY29861.1"/>
    <property type="molecule type" value="Genomic_DNA"/>
</dbReference>
<evidence type="ECO:0000256" key="3">
    <source>
        <dbReference type="ARBA" id="ARBA00016797"/>
    </source>
</evidence>
<evidence type="ECO:0000256" key="6">
    <source>
        <dbReference type="ARBA" id="ARBA00025649"/>
    </source>
</evidence>
<gene>
    <name evidence="10" type="ORF">D1H98_12615</name>
</gene>
<name>A0A3A6UQP8_LEGPN</name>
<comment type="function">
    <text evidence="6">The electron transfer flavoprotein serves as a specific electron acceptor for other dehydrogenases. It transfers the electrons to the main respiratory chain via ETF-ubiquinone oxidoreductase (ETF dehydrogenase).</text>
</comment>
<comment type="subunit">
    <text evidence="2">Heterodimer of an alpha and a beta subunit.</text>
</comment>
<protein>
    <recommendedName>
        <fullName evidence="3">Electron transfer flavoprotein subunit beta</fullName>
    </recommendedName>
    <alternativeName>
        <fullName evidence="7">Electron transfer flavoprotein small subunit</fullName>
    </alternativeName>
</protein>
<dbReference type="GO" id="GO:0046395">
    <property type="term" value="P:carboxylic acid catabolic process"/>
    <property type="evidence" value="ECO:0007669"/>
    <property type="project" value="UniProtKB-ARBA"/>
</dbReference>
<evidence type="ECO:0000256" key="1">
    <source>
        <dbReference type="ARBA" id="ARBA00007557"/>
    </source>
</evidence>
<keyword evidence="4" id="KW-0813">Transport</keyword>
<evidence type="ECO:0000313" key="11">
    <source>
        <dbReference type="Proteomes" id="UP000277145"/>
    </source>
</evidence>
<dbReference type="FunFam" id="3.40.50.620:FF:000011">
    <property type="entry name" value="Electron transfer flavoprotein subunit beta"/>
    <property type="match status" value="1"/>
</dbReference>
<dbReference type="SUPFAM" id="SSF52402">
    <property type="entry name" value="Adenine nucleotide alpha hydrolases-like"/>
    <property type="match status" value="1"/>
</dbReference>
<sequence length="249" mass="27320">MKILVAVKRVIDPYVKIRVKSDNSGVETQNIKMAMNPFDEIAIEEALRLREKNWATEVIAVSIGSDSSQETLRHALALGADKAILVRTEKSFESLNIAKILNSIVANEKPDLVLMGKQSIDGDNNQTPQMLAALLNWPQATNASKIIPDNNNLEVVREIDGGLETLKVQLPAVISTDLRLNEPRYASLPNIMKAKRKPLDIIDLDSLGLSLKQHVEILKVNAPATRSGGVILDSVAALLDKLQHEAKVL</sequence>
<evidence type="ECO:0000256" key="2">
    <source>
        <dbReference type="ARBA" id="ARBA00011355"/>
    </source>
</evidence>
<organism evidence="10 11">
    <name type="scientific">Legionella pneumophila subsp. pneumophila</name>
    <dbReference type="NCBI Taxonomy" id="91891"/>
    <lineage>
        <taxon>Bacteria</taxon>
        <taxon>Pseudomonadati</taxon>
        <taxon>Pseudomonadota</taxon>
        <taxon>Gammaproteobacteria</taxon>
        <taxon>Legionellales</taxon>
        <taxon>Legionellaceae</taxon>
        <taxon>Legionella</taxon>
    </lineage>
</organism>
<dbReference type="InterPro" id="IPR014729">
    <property type="entry name" value="Rossmann-like_a/b/a_fold"/>
</dbReference>
<dbReference type="Proteomes" id="UP000277145">
    <property type="component" value="Unassembled WGS sequence"/>
</dbReference>
<evidence type="ECO:0000256" key="4">
    <source>
        <dbReference type="ARBA" id="ARBA00022448"/>
    </source>
</evidence>